<reference evidence="4" key="1">
    <citation type="submission" date="2022-11" db="EMBL/GenBank/DDBJ databases">
        <authorList>
            <person name="Petersen C."/>
        </authorList>
    </citation>
    <scope>NUCLEOTIDE SEQUENCE</scope>
    <source>
        <strain evidence="4">IBT 19713</strain>
    </source>
</reference>
<dbReference type="PROSITE" id="PS50102">
    <property type="entry name" value="RRM"/>
    <property type="match status" value="1"/>
</dbReference>
<comment type="caution">
    <text evidence="4">The sequence shown here is derived from an EMBL/GenBank/DDBJ whole genome shotgun (WGS) entry which is preliminary data.</text>
</comment>
<dbReference type="Proteomes" id="UP001150941">
    <property type="component" value="Unassembled WGS sequence"/>
</dbReference>
<dbReference type="OrthoDB" id="272703at2759"/>
<organism evidence="4 5">
    <name type="scientific">Penicillium chermesinum</name>
    <dbReference type="NCBI Taxonomy" id="63820"/>
    <lineage>
        <taxon>Eukaryota</taxon>
        <taxon>Fungi</taxon>
        <taxon>Dikarya</taxon>
        <taxon>Ascomycota</taxon>
        <taxon>Pezizomycotina</taxon>
        <taxon>Eurotiomycetes</taxon>
        <taxon>Eurotiomycetidae</taxon>
        <taxon>Eurotiales</taxon>
        <taxon>Aspergillaceae</taxon>
        <taxon>Penicillium</taxon>
    </lineage>
</organism>
<evidence type="ECO:0000313" key="5">
    <source>
        <dbReference type="Proteomes" id="UP001150941"/>
    </source>
</evidence>
<dbReference type="GO" id="GO:0003723">
    <property type="term" value="F:RNA binding"/>
    <property type="evidence" value="ECO:0007669"/>
    <property type="project" value="UniProtKB-UniRule"/>
</dbReference>
<dbReference type="EMBL" id="JAPQKS010000005">
    <property type="protein sequence ID" value="KAJ5225726.1"/>
    <property type="molecule type" value="Genomic_DNA"/>
</dbReference>
<keyword evidence="5" id="KW-1185">Reference proteome</keyword>
<gene>
    <name evidence="4" type="ORF">N7468_006951</name>
</gene>
<dbReference type="InterPro" id="IPR012677">
    <property type="entry name" value="Nucleotide-bd_a/b_plait_sf"/>
</dbReference>
<proteinExistence type="predicted"/>
<evidence type="ECO:0000259" key="3">
    <source>
        <dbReference type="PROSITE" id="PS50102"/>
    </source>
</evidence>
<dbReference type="CDD" id="cd00590">
    <property type="entry name" value="RRM_SF"/>
    <property type="match status" value="1"/>
</dbReference>
<dbReference type="PANTHER" id="PTHR21245">
    <property type="entry name" value="HETEROGENEOUS NUCLEAR RIBONUCLEOPROTEIN"/>
    <property type="match status" value="1"/>
</dbReference>
<sequence length="168" mass="18886">MPPQAISEGRRLYVGNMPYTAKLEDVEAVFVAAAFPIERIDIAIDPFTGRNPSMGRWREQAKASTALAEENSPSTKRVYVGGLPRLTDPDEVQSKVRELFHAFQVENVSKIFAPHLAKRFEPGQHYYLFVDFSTEQEAYNAARQLGDQVGPWGDVLKVRPAYRSNSKA</sequence>
<evidence type="ECO:0000313" key="4">
    <source>
        <dbReference type="EMBL" id="KAJ5225726.1"/>
    </source>
</evidence>
<dbReference type="Gene3D" id="3.30.70.330">
    <property type="match status" value="2"/>
</dbReference>
<protein>
    <recommendedName>
        <fullName evidence="3">RRM domain-containing protein</fullName>
    </recommendedName>
</protein>
<accession>A0A9W9TK30</accession>
<dbReference type="InterPro" id="IPR035979">
    <property type="entry name" value="RBD_domain_sf"/>
</dbReference>
<evidence type="ECO:0000256" key="1">
    <source>
        <dbReference type="ARBA" id="ARBA00022884"/>
    </source>
</evidence>
<keyword evidence="1 2" id="KW-0694">RNA-binding</keyword>
<feature type="domain" description="RRM" evidence="3">
    <location>
        <begin position="76"/>
        <end position="163"/>
    </location>
</feature>
<evidence type="ECO:0000256" key="2">
    <source>
        <dbReference type="PROSITE-ProRule" id="PRU00176"/>
    </source>
</evidence>
<dbReference type="AlphaFoldDB" id="A0A9W9TK30"/>
<dbReference type="GeneID" id="83203550"/>
<name>A0A9W9TK30_9EURO</name>
<dbReference type="InterPro" id="IPR000504">
    <property type="entry name" value="RRM_dom"/>
</dbReference>
<reference evidence="4" key="2">
    <citation type="journal article" date="2023" name="IMA Fungus">
        <title>Comparative genomic study of the Penicillium genus elucidates a diverse pangenome and 15 lateral gene transfer events.</title>
        <authorList>
            <person name="Petersen C."/>
            <person name="Sorensen T."/>
            <person name="Nielsen M.R."/>
            <person name="Sondergaard T.E."/>
            <person name="Sorensen J.L."/>
            <person name="Fitzpatrick D.A."/>
            <person name="Frisvad J.C."/>
            <person name="Nielsen K.L."/>
        </authorList>
    </citation>
    <scope>NUCLEOTIDE SEQUENCE</scope>
    <source>
        <strain evidence="4">IBT 19713</strain>
    </source>
</reference>
<dbReference type="SUPFAM" id="SSF54928">
    <property type="entry name" value="RNA-binding domain, RBD"/>
    <property type="match status" value="1"/>
</dbReference>
<dbReference type="RefSeq" id="XP_058329137.1">
    <property type="nucleotide sequence ID" value="XM_058476247.1"/>
</dbReference>